<keyword evidence="6" id="KW-1185">Reference proteome</keyword>
<keyword evidence="2" id="KW-1133">Transmembrane helix</keyword>
<sequence length="238" mass="24372">MSTHRFLRRALVVSATLGATGLATAGIASAHVTADVYGSQPEQGGYGAIVLRVPNEEEQAGTVKVEVTIPAEYAISSARTKPVPGWKAEVTKNDVVSKITWTAQPGNEIPAGTTSYQEFAFTAGPLPEDVDTLVLPAAQTYSDGTVANWNQEAKGDEEPEHPAPTVELAQPSGDGHGHGASAEQASAESEGSAHAEDTAPATSDTTARWLGGAGLAVGALGVGFGVGATLRARKQGRS</sequence>
<accession>A0A318MEJ1</accession>
<dbReference type="OrthoDB" id="9810871at2"/>
<name>A0A318MEJ1_9PSEU</name>
<feature type="chain" id="PRO_5039103183" evidence="3">
    <location>
        <begin position="26"/>
        <end position="238"/>
    </location>
</feature>
<dbReference type="Gene3D" id="2.60.40.2230">
    <property type="entry name" value="Uncharacterised protein YcnI-like PF07987, DUF1775"/>
    <property type="match status" value="1"/>
</dbReference>
<dbReference type="EMBL" id="MASU01000002">
    <property type="protein sequence ID" value="PXY37520.1"/>
    <property type="molecule type" value="Genomic_DNA"/>
</dbReference>
<dbReference type="CDD" id="cd08545">
    <property type="entry name" value="YcnI_like"/>
    <property type="match status" value="1"/>
</dbReference>
<gene>
    <name evidence="5" type="ORF">BA062_02395</name>
</gene>
<feature type="signal peptide" evidence="3">
    <location>
        <begin position="1"/>
        <end position="25"/>
    </location>
</feature>
<dbReference type="RefSeq" id="WP_110334391.1">
    <property type="nucleotide sequence ID" value="NZ_JBHVKT010000045.1"/>
</dbReference>
<dbReference type="InterPro" id="IPR038507">
    <property type="entry name" value="YcnI-like_sf"/>
</dbReference>
<dbReference type="Pfam" id="PF07987">
    <property type="entry name" value="DUF1775"/>
    <property type="match status" value="1"/>
</dbReference>
<reference evidence="5 6" key="1">
    <citation type="submission" date="2016-07" db="EMBL/GenBank/DDBJ databases">
        <title>Draft genome sequence of Prauserella sp. YIM 121212, isolated from alkaline soil.</title>
        <authorList>
            <person name="Ruckert C."/>
            <person name="Albersmeier A."/>
            <person name="Jiang C.-L."/>
            <person name="Jiang Y."/>
            <person name="Kalinowski J."/>
            <person name="Schneider O."/>
            <person name="Winkler A."/>
            <person name="Zotchev S.B."/>
        </authorList>
    </citation>
    <scope>NUCLEOTIDE SEQUENCE [LARGE SCALE GENOMIC DNA]</scope>
    <source>
        <strain evidence="5 6">YIM 121212</strain>
    </source>
</reference>
<dbReference type="AlphaFoldDB" id="A0A318MEJ1"/>
<feature type="compositionally biased region" description="Low complexity" evidence="1">
    <location>
        <begin position="179"/>
        <end position="190"/>
    </location>
</feature>
<dbReference type="Proteomes" id="UP000247892">
    <property type="component" value="Unassembled WGS sequence"/>
</dbReference>
<comment type="caution">
    <text evidence="5">The sequence shown here is derived from an EMBL/GenBank/DDBJ whole genome shotgun (WGS) entry which is preliminary data.</text>
</comment>
<evidence type="ECO:0000313" key="6">
    <source>
        <dbReference type="Proteomes" id="UP000247892"/>
    </source>
</evidence>
<feature type="transmembrane region" description="Helical" evidence="2">
    <location>
        <begin position="209"/>
        <end position="230"/>
    </location>
</feature>
<keyword evidence="2" id="KW-0472">Membrane</keyword>
<keyword evidence="3" id="KW-0732">Signal</keyword>
<feature type="region of interest" description="Disordered" evidence="1">
    <location>
        <begin position="153"/>
        <end position="206"/>
    </location>
</feature>
<evidence type="ECO:0000256" key="3">
    <source>
        <dbReference type="SAM" id="SignalP"/>
    </source>
</evidence>
<feature type="domain" description="YncI copper-binding" evidence="4">
    <location>
        <begin position="31"/>
        <end position="168"/>
    </location>
</feature>
<dbReference type="InterPro" id="IPR012533">
    <property type="entry name" value="YcnI-copper_dom"/>
</dbReference>
<evidence type="ECO:0000256" key="1">
    <source>
        <dbReference type="SAM" id="MobiDB-lite"/>
    </source>
</evidence>
<evidence type="ECO:0000256" key="2">
    <source>
        <dbReference type="SAM" id="Phobius"/>
    </source>
</evidence>
<evidence type="ECO:0000313" key="5">
    <source>
        <dbReference type="EMBL" id="PXY37520.1"/>
    </source>
</evidence>
<evidence type="ECO:0000259" key="4">
    <source>
        <dbReference type="Pfam" id="PF07987"/>
    </source>
</evidence>
<organism evidence="5 6">
    <name type="scientific">Prauserella flavalba</name>
    <dbReference type="NCBI Taxonomy" id="1477506"/>
    <lineage>
        <taxon>Bacteria</taxon>
        <taxon>Bacillati</taxon>
        <taxon>Actinomycetota</taxon>
        <taxon>Actinomycetes</taxon>
        <taxon>Pseudonocardiales</taxon>
        <taxon>Pseudonocardiaceae</taxon>
        <taxon>Prauserella</taxon>
    </lineage>
</organism>
<keyword evidence="2" id="KW-0812">Transmembrane</keyword>
<proteinExistence type="predicted"/>
<protein>
    <submittedName>
        <fullName evidence="5">Nuclear export factor GLE1</fullName>
    </submittedName>
</protein>